<dbReference type="Proteomes" id="UP001604335">
    <property type="component" value="Unassembled WGS sequence"/>
</dbReference>
<dbReference type="EMBL" id="JAZAQF010000002">
    <property type="protein sequence ID" value="MFG3816183.1"/>
    <property type="molecule type" value="Genomic_DNA"/>
</dbReference>
<accession>A0ABW7C8D5</accession>
<evidence type="ECO:0000313" key="1">
    <source>
        <dbReference type="EMBL" id="MFG3816183.1"/>
    </source>
</evidence>
<sequence length="86" mass="9683">MIYKSALNAGLGQCIAELIAADRFNRQRGNKRSPLYGLVTTGSLWKFLEFRGDQVMIDLREYAIEPLDRLFGILVSCVEAKSQDSN</sequence>
<dbReference type="RefSeq" id="WP_393009914.1">
    <property type="nucleotide sequence ID" value="NZ_JAZAQF010000002.1"/>
</dbReference>
<gene>
    <name evidence="1" type="ORF">VPK24_00920</name>
</gene>
<reference evidence="2" key="1">
    <citation type="journal article" date="2024" name="Algal Res.">
        <title>Biochemical, toxicological and genomic investigation of a high-biomass producing Limnothrix strain isolated from Italian shallow drinking water reservoir.</title>
        <authorList>
            <person name="Simonazzi M."/>
            <person name="Shishido T.K."/>
            <person name="Delbaje E."/>
            <person name="Wahlsten M."/>
            <person name="Fewer D.P."/>
            <person name="Sivonen K."/>
            <person name="Pezzolesi L."/>
            <person name="Pistocchi R."/>
        </authorList>
    </citation>
    <scope>NUCLEOTIDE SEQUENCE [LARGE SCALE GENOMIC DNA]</scope>
    <source>
        <strain evidence="2">LRLZ20PSL1</strain>
    </source>
</reference>
<comment type="caution">
    <text evidence="1">The sequence shown here is derived from an EMBL/GenBank/DDBJ whole genome shotgun (WGS) entry which is preliminary data.</text>
</comment>
<name>A0ABW7C8D5_9CYAN</name>
<proteinExistence type="predicted"/>
<protein>
    <submittedName>
        <fullName evidence="1">Uncharacterized protein</fullName>
    </submittedName>
</protein>
<keyword evidence="2" id="KW-1185">Reference proteome</keyword>
<evidence type="ECO:0000313" key="2">
    <source>
        <dbReference type="Proteomes" id="UP001604335"/>
    </source>
</evidence>
<organism evidence="1 2">
    <name type="scientific">Limnothrix redekei LRLZ20PSL1</name>
    <dbReference type="NCBI Taxonomy" id="3112953"/>
    <lineage>
        <taxon>Bacteria</taxon>
        <taxon>Bacillati</taxon>
        <taxon>Cyanobacteriota</taxon>
        <taxon>Cyanophyceae</taxon>
        <taxon>Pseudanabaenales</taxon>
        <taxon>Pseudanabaenaceae</taxon>
        <taxon>Limnothrix</taxon>
    </lineage>
</organism>